<dbReference type="RefSeq" id="WP_141952792.1">
    <property type="nucleotide sequence ID" value="NZ_VFOZ01000001.1"/>
</dbReference>
<comment type="caution">
    <text evidence="1">The sequence shown here is derived from an EMBL/GenBank/DDBJ whole genome shotgun (WGS) entry which is preliminary data.</text>
</comment>
<sequence>MAGVLFDNPFYAKLGQAVNGVRKDAIDLERMLNSSFDVAQRAQRDPSFHSSVDNQRRQLRWALLSIVQAAEDALRNTPTKVTAEEAVLGGKGPYGSPSPW</sequence>
<dbReference type="EMBL" id="VFOZ01000001">
    <property type="protein sequence ID" value="TQL95009.1"/>
    <property type="molecule type" value="Genomic_DNA"/>
</dbReference>
<gene>
    <name evidence="1" type="ORF">FB559_0501</name>
</gene>
<evidence type="ECO:0000313" key="1">
    <source>
        <dbReference type="EMBL" id="TQL95009.1"/>
    </source>
</evidence>
<dbReference type="Proteomes" id="UP000316096">
    <property type="component" value="Unassembled WGS sequence"/>
</dbReference>
<organism evidence="1 2">
    <name type="scientific">Actinoallomurus bryophytorum</name>
    <dbReference type="NCBI Taxonomy" id="1490222"/>
    <lineage>
        <taxon>Bacteria</taxon>
        <taxon>Bacillati</taxon>
        <taxon>Actinomycetota</taxon>
        <taxon>Actinomycetes</taxon>
        <taxon>Streptosporangiales</taxon>
        <taxon>Thermomonosporaceae</taxon>
        <taxon>Actinoallomurus</taxon>
    </lineage>
</organism>
<proteinExistence type="predicted"/>
<reference evidence="1 2" key="1">
    <citation type="submission" date="2019-06" db="EMBL/GenBank/DDBJ databases">
        <title>Sequencing the genomes of 1000 actinobacteria strains.</title>
        <authorList>
            <person name="Klenk H.-P."/>
        </authorList>
    </citation>
    <scope>NUCLEOTIDE SEQUENCE [LARGE SCALE GENOMIC DNA]</scope>
    <source>
        <strain evidence="1 2">DSM 102200</strain>
    </source>
</reference>
<accession>A0A543CD43</accession>
<dbReference type="AlphaFoldDB" id="A0A543CD43"/>
<name>A0A543CD43_9ACTN</name>
<evidence type="ECO:0008006" key="3">
    <source>
        <dbReference type="Google" id="ProtNLM"/>
    </source>
</evidence>
<protein>
    <recommendedName>
        <fullName evidence="3">Type VII secretion system (Wss) protein ESAT-6</fullName>
    </recommendedName>
</protein>
<keyword evidence="2" id="KW-1185">Reference proteome</keyword>
<evidence type="ECO:0000313" key="2">
    <source>
        <dbReference type="Proteomes" id="UP000316096"/>
    </source>
</evidence>